<dbReference type="Proteomes" id="UP000295515">
    <property type="component" value="Unassembled WGS sequence"/>
</dbReference>
<dbReference type="Pfam" id="PF19866">
    <property type="entry name" value="DUF6339"/>
    <property type="match status" value="1"/>
</dbReference>
<dbReference type="GeneID" id="98914087"/>
<evidence type="ECO:0000313" key="1">
    <source>
        <dbReference type="EMBL" id="TCW02958.1"/>
    </source>
</evidence>
<gene>
    <name evidence="1" type="ORF">EDD60_101264</name>
</gene>
<dbReference type="EMBL" id="SMCQ01000001">
    <property type="protein sequence ID" value="TCW02958.1"/>
    <property type="molecule type" value="Genomic_DNA"/>
</dbReference>
<organism evidence="1 2">
    <name type="scientific">Longibaculum muris</name>
    <dbReference type="NCBI Taxonomy" id="1796628"/>
    <lineage>
        <taxon>Bacteria</taxon>
        <taxon>Bacillati</taxon>
        <taxon>Bacillota</taxon>
        <taxon>Erysipelotrichia</taxon>
        <taxon>Erysipelotrichales</taxon>
        <taxon>Coprobacillaceae</taxon>
        <taxon>Longibaculum</taxon>
    </lineage>
</organism>
<dbReference type="RefSeq" id="WP_066451383.1">
    <property type="nucleotide sequence ID" value="NZ_JANKBF010000002.1"/>
</dbReference>
<name>A0A4R3Z6W9_9FIRM</name>
<protein>
    <submittedName>
        <fullName evidence="1">Uncharacterized protein</fullName>
    </submittedName>
</protein>
<evidence type="ECO:0000313" key="2">
    <source>
        <dbReference type="Proteomes" id="UP000295515"/>
    </source>
</evidence>
<reference evidence="1 2" key="1">
    <citation type="submission" date="2019-03" db="EMBL/GenBank/DDBJ databases">
        <title>Genomic Encyclopedia of Type Strains, Phase IV (KMG-IV): sequencing the most valuable type-strain genomes for metagenomic binning, comparative biology and taxonomic classification.</title>
        <authorList>
            <person name="Goeker M."/>
        </authorList>
    </citation>
    <scope>NUCLEOTIDE SEQUENCE [LARGE SCALE GENOMIC DNA]</scope>
    <source>
        <strain evidence="1 2">DSM 29487</strain>
    </source>
</reference>
<proteinExistence type="predicted"/>
<accession>A0A4R3Z6W9</accession>
<keyword evidence="2" id="KW-1185">Reference proteome</keyword>
<dbReference type="AlphaFoldDB" id="A0A4R3Z6W9"/>
<sequence length="249" mass="29421">MRLLYLDQSAIDDLKMNYSIYENHFFDETNEWFLKKFNEKGWIKESKIQCKDFELNYDEDFNVSDRKNIEILYEALNDLNPANALDERLWAGMLFGQFWKYVKYRRAEAFKSGDEREILNSFLFLRGTKRSCFINCLSRLWWAGYLLYDNKNSYHYKAIDLITESAFSSNIMLLSSSNFMANKSLALGVMDCISSRKEKGEKIGRYHFVEANKYLNCLGGITLLDTMTREEVQSIVNERLNKVYGNIRI</sequence>
<comment type="caution">
    <text evidence="1">The sequence shown here is derived from an EMBL/GenBank/DDBJ whole genome shotgun (WGS) entry which is preliminary data.</text>
</comment>
<dbReference type="InterPro" id="IPR045920">
    <property type="entry name" value="DUF6339"/>
</dbReference>